<dbReference type="OrthoDB" id="2320516at2"/>
<dbReference type="AlphaFoldDB" id="A0A0R1HI89"/>
<feature type="domain" description="WxL" evidence="2">
    <location>
        <begin position="39"/>
        <end position="198"/>
    </location>
</feature>
<dbReference type="STRING" id="1423719.FC66_GL000635"/>
<dbReference type="InterPro" id="IPR027994">
    <property type="entry name" value="WxL_dom"/>
</dbReference>
<dbReference type="PATRIC" id="fig|1423719.4.peg.645"/>
<name>A0A0R1HI89_9LACO</name>
<accession>A0A0R1HI89</accession>
<dbReference type="Proteomes" id="UP000051450">
    <property type="component" value="Unassembled WGS sequence"/>
</dbReference>
<feature type="signal peptide" evidence="1">
    <location>
        <begin position="1"/>
        <end position="29"/>
    </location>
</feature>
<reference evidence="3 4" key="1">
    <citation type="journal article" date="2015" name="Genome Announc.">
        <title>Expanding the biotechnology potential of lactobacilli through comparative genomics of 213 strains and associated genera.</title>
        <authorList>
            <person name="Sun Z."/>
            <person name="Harris H.M."/>
            <person name="McCann A."/>
            <person name="Guo C."/>
            <person name="Argimon S."/>
            <person name="Zhang W."/>
            <person name="Yang X."/>
            <person name="Jeffery I.B."/>
            <person name="Cooney J.C."/>
            <person name="Kagawa T.F."/>
            <person name="Liu W."/>
            <person name="Song Y."/>
            <person name="Salvetti E."/>
            <person name="Wrobel A."/>
            <person name="Rasinkangas P."/>
            <person name="Parkhill J."/>
            <person name="Rea M.C."/>
            <person name="O'Sullivan O."/>
            <person name="Ritari J."/>
            <person name="Douillard F.P."/>
            <person name="Paul Ross R."/>
            <person name="Yang R."/>
            <person name="Briner A.E."/>
            <person name="Felis G.E."/>
            <person name="de Vos W.M."/>
            <person name="Barrangou R."/>
            <person name="Klaenhammer T.R."/>
            <person name="Caufield P.W."/>
            <person name="Cui Y."/>
            <person name="Zhang H."/>
            <person name="O'Toole P.W."/>
        </authorList>
    </citation>
    <scope>NUCLEOTIDE SEQUENCE [LARGE SCALE GENOMIC DNA]</scope>
    <source>
        <strain evidence="3 4">DSM 15638</strain>
    </source>
</reference>
<proteinExistence type="predicted"/>
<dbReference type="Pfam" id="PF13731">
    <property type="entry name" value="WxL"/>
    <property type="match status" value="1"/>
</dbReference>
<evidence type="ECO:0000259" key="2">
    <source>
        <dbReference type="Pfam" id="PF13731"/>
    </source>
</evidence>
<keyword evidence="1" id="KW-0732">Signal</keyword>
<evidence type="ECO:0000313" key="4">
    <source>
        <dbReference type="Proteomes" id="UP000051450"/>
    </source>
</evidence>
<keyword evidence="4" id="KW-1185">Reference proteome</keyword>
<evidence type="ECO:0000313" key="3">
    <source>
        <dbReference type="EMBL" id="KRK46134.1"/>
    </source>
</evidence>
<gene>
    <name evidence="3" type="ORF">FC66_GL000635</name>
</gene>
<protein>
    <recommendedName>
        <fullName evidence="2">WxL domain-containing protein</fullName>
    </recommendedName>
</protein>
<dbReference type="EMBL" id="AZDI01000002">
    <property type="protein sequence ID" value="KRK46134.1"/>
    <property type="molecule type" value="Genomic_DNA"/>
</dbReference>
<feature type="chain" id="PRO_5006405158" description="WxL domain-containing protein" evidence="1">
    <location>
        <begin position="30"/>
        <end position="200"/>
    </location>
</feature>
<organism evidence="3 4">
    <name type="scientific">Dellaglioa algida DSM 15638</name>
    <dbReference type="NCBI Taxonomy" id="1423719"/>
    <lineage>
        <taxon>Bacteria</taxon>
        <taxon>Bacillati</taxon>
        <taxon>Bacillota</taxon>
        <taxon>Bacilli</taxon>
        <taxon>Lactobacillales</taxon>
        <taxon>Lactobacillaceae</taxon>
        <taxon>Dellaglioa</taxon>
    </lineage>
</organism>
<evidence type="ECO:0000256" key="1">
    <source>
        <dbReference type="SAM" id="SignalP"/>
    </source>
</evidence>
<comment type="caution">
    <text evidence="3">The sequence shown here is derived from an EMBL/GenBank/DDBJ whole genome shotgun (WGS) entry which is preliminary data.</text>
</comment>
<sequence length="200" mass="20462">MAMKKTAIATTAALLAVTLFSSVAPAVHADDIVNTTKGDVDFTKSTNPNGELALVTAPSVDFGDQTISGSTKTYTQATAIGGIQVDDNRGSNVGWNLSVSNTQFTGLTTSSAKLDGAKLTLTSGAATNDNGASFVATPAATMVLNGEGSVVPAMDAKKLMGMGINKAPITKATLEVPGTTTKLKEKYESTITWTLKDAAL</sequence>